<dbReference type="STRING" id="2769.R7QHK2"/>
<dbReference type="Gene3D" id="1.20.140.100">
    <property type="entry name" value="Dynein heavy chain, N-terminal domain 2"/>
    <property type="match status" value="1"/>
</dbReference>
<dbReference type="PANTHER" id="PTHR45703">
    <property type="entry name" value="DYNEIN HEAVY CHAIN"/>
    <property type="match status" value="1"/>
</dbReference>
<evidence type="ECO:0000313" key="14">
    <source>
        <dbReference type="EMBL" id="CDF37253.1"/>
    </source>
</evidence>
<evidence type="ECO:0000256" key="4">
    <source>
        <dbReference type="ARBA" id="ARBA00022701"/>
    </source>
</evidence>
<evidence type="ECO:0000256" key="6">
    <source>
        <dbReference type="ARBA" id="ARBA00022741"/>
    </source>
</evidence>
<dbReference type="GO" id="GO:0000235">
    <property type="term" value="C:astral microtubule"/>
    <property type="evidence" value="ECO:0007669"/>
    <property type="project" value="UniProtKB-ARBA"/>
</dbReference>
<dbReference type="InterPro" id="IPR043157">
    <property type="entry name" value="Dynein_AAA1S"/>
</dbReference>
<dbReference type="CDD" id="cd00009">
    <property type="entry name" value="AAA"/>
    <property type="match status" value="2"/>
</dbReference>
<keyword evidence="4" id="KW-0493">Microtubule</keyword>
<feature type="coiled-coil region" evidence="12">
    <location>
        <begin position="1785"/>
        <end position="1840"/>
    </location>
</feature>
<dbReference type="KEGG" id="ccp:CHC_T00010157001"/>
<dbReference type="Pfam" id="PF12775">
    <property type="entry name" value="AAA_7"/>
    <property type="match status" value="1"/>
</dbReference>
<dbReference type="SUPFAM" id="SSF52540">
    <property type="entry name" value="P-loop containing nucleoside triphosphate hydrolases"/>
    <property type="match status" value="4"/>
</dbReference>
<feature type="domain" description="AAA+ ATPase" evidence="13">
    <location>
        <begin position="373"/>
        <end position="513"/>
    </location>
</feature>
<organism evidence="14 15">
    <name type="scientific">Chondrus crispus</name>
    <name type="common">Carrageen Irish moss</name>
    <name type="synonym">Polymorpha crispa</name>
    <dbReference type="NCBI Taxonomy" id="2769"/>
    <lineage>
        <taxon>Eukaryota</taxon>
        <taxon>Rhodophyta</taxon>
        <taxon>Florideophyceae</taxon>
        <taxon>Rhodymeniophycidae</taxon>
        <taxon>Gigartinales</taxon>
        <taxon>Gigartinaceae</taxon>
        <taxon>Chondrus</taxon>
    </lineage>
</organism>
<dbReference type="OrthoDB" id="447173at2759"/>
<dbReference type="PhylomeDB" id="R7QHK2"/>
<evidence type="ECO:0000256" key="2">
    <source>
        <dbReference type="ARBA" id="ARBA00022197"/>
    </source>
</evidence>
<keyword evidence="10" id="KW-0505">Motor protein</keyword>
<dbReference type="RefSeq" id="XP_005717072.1">
    <property type="nucleotide sequence ID" value="XM_005717015.1"/>
</dbReference>
<dbReference type="GO" id="GO:0051959">
    <property type="term" value="F:dynein light intermediate chain binding"/>
    <property type="evidence" value="ECO:0007669"/>
    <property type="project" value="InterPro"/>
</dbReference>
<keyword evidence="7" id="KW-0067">ATP-binding</keyword>
<feature type="domain" description="AAA+ ATPase" evidence="13">
    <location>
        <begin position="946"/>
        <end position="1097"/>
    </location>
</feature>
<evidence type="ECO:0000313" key="15">
    <source>
        <dbReference type="Proteomes" id="UP000012073"/>
    </source>
</evidence>
<dbReference type="OMA" id="NDSARHY"/>
<comment type="subcellular location">
    <subcellularLocation>
        <location evidence="1">Cytoplasm</location>
        <location evidence="1">Cytoskeleton</location>
    </subcellularLocation>
</comment>
<evidence type="ECO:0000256" key="10">
    <source>
        <dbReference type="ARBA" id="ARBA00023175"/>
    </source>
</evidence>
<evidence type="ECO:0000256" key="1">
    <source>
        <dbReference type="ARBA" id="ARBA00004245"/>
    </source>
</evidence>
<dbReference type="InterPro" id="IPR054354">
    <property type="entry name" value="DYNC2H1-like_lid"/>
</dbReference>
<dbReference type="EMBL" id="HG001822">
    <property type="protein sequence ID" value="CDF37253.1"/>
    <property type="molecule type" value="Genomic_DNA"/>
</dbReference>
<dbReference type="InterPro" id="IPR013602">
    <property type="entry name" value="Dynein_heavy_linker"/>
</dbReference>
<dbReference type="InterPro" id="IPR003593">
    <property type="entry name" value="AAA+_ATPase"/>
</dbReference>
<dbReference type="Gene3D" id="3.40.50.300">
    <property type="entry name" value="P-loop containing nucleotide triphosphate hydrolases"/>
    <property type="match status" value="4"/>
</dbReference>
<keyword evidence="3" id="KW-0963">Cytoplasm</keyword>
<dbReference type="InterPro" id="IPR024317">
    <property type="entry name" value="Dynein_heavy_chain_D4_dom"/>
</dbReference>
<dbReference type="Pfam" id="PF12780">
    <property type="entry name" value="AAA_8"/>
    <property type="match status" value="1"/>
</dbReference>
<dbReference type="GO" id="GO:0005524">
    <property type="term" value="F:ATP binding"/>
    <property type="evidence" value="ECO:0007669"/>
    <property type="project" value="UniProtKB-KW"/>
</dbReference>
<evidence type="ECO:0000259" key="13">
    <source>
        <dbReference type="SMART" id="SM00382"/>
    </source>
</evidence>
<dbReference type="GeneID" id="17324793"/>
<dbReference type="InterPro" id="IPR035699">
    <property type="entry name" value="AAA_6"/>
</dbReference>
<keyword evidence="5" id="KW-0677">Repeat</keyword>
<dbReference type="GO" id="GO:1902850">
    <property type="term" value="P:microtubule cytoskeleton organization involved in mitosis"/>
    <property type="evidence" value="ECO:0007669"/>
    <property type="project" value="UniProtKB-ARBA"/>
</dbReference>
<dbReference type="Gramene" id="CDF37253">
    <property type="protein sequence ID" value="CDF37253"/>
    <property type="gene ID" value="CHC_T00010157001"/>
</dbReference>
<dbReference type="PANTHER" id="PTHR45703:SF36">
    <property type="entry name" value="DYNEIN HEAVY CHAIN, CYTOPLASMIC"/>
    <property type="match status" value="1"/>
</dbReference>
<dbReference type="InterPro" id="IPR024743">
    <property type="entry name" value="Dynein_HC_stalk"/>
</dbReference>
<evidence type="ECO:0000256" key="5">
    <source>
        <dbReference type="ARBA" id="ARBA00022737"/>
    </source>
</evidence>
<dbReference type="InterPro" id="IPR026983">
    <property type="entry name" value="DHC"/>
</dbReference>
<evidence type="ECO:0000256" key="3">
    <source>
        <dbReference type="ARBA" id="ARBA00022490"/>
    </source>
</evidence>
<protein>
    <recommendedName>
        <fullName evidence="2">Dynein heavy chain, cytoplasmic</fullName>
    </recommendedName>
</protein>
<keyword evidence="11" id="KW-0206">Cytoskeleton</keyword>
<evidence type="ECO:0000256" key="9">
    <source>
        <dbReference type="ARBA" id="ARBA00023054"/>
    </source>
</evidence>
<evidence type="ECO:0000256" key="11">
    <source>
        <dbReference type="ARBA" id="ARBA00023212"/>
    </source>
</evidence>
<feature type="domain" description="AAA+ ATPase" evidence="13">
    <location>
        <begin position="1290"/>
        <end position="1431"/>
    </location>
</feature>
<accession>R7QHK2</accession>
<dbReference type="GO" id="GO:0008569">
    <property type="term" value="F:minus-end-directed microtubule motor activity"/>
    <property type="evidence" value="ECO:0007669"/>
    <property type="project" value="UniProtKB-ARBA"/>
</dbReference>
<dbReference type="Gene3D" id="3.20.180.20">
    <property type="entry name" value="Dynein heavy chain, N-terminal domain 2"/>
    <property type="match status" value="1"/>
</dbReference>
<evidence type="ECO:0000256" key="8">
    <source>
        <dbReference type="ARBA" id="ARBA00023017"/>
    </source>
</evidence>
<dbReference type="Pfam" id="PF22597">
    <property type="entry name" value="DYN_lid"/>
    <property type="match status" value="1"/>
</dbReference>
<dbReference type="GO" id="GO:0000070">
    <property type="term" value="P:mitotic sister chromatid segregation"/>
    <property type="evidence" value="ECO:0007669"/>
    <property type="project" value="UniProtKB-ARBA"/>
</dbReference>
<dbReference type="SMART" id="SM00382">
    <property type="entry name" value="AAA"/>
    <property type="match status" value="4"/>
</dbReference>
<keyword evidence="15" id="KW-1185">Reference proteome</keyword>
<sequence length="2195" mass="245660">MSGSPYARLFESDRAAWEMRLAKCREELEILSQVQSRWAHMRTLFGSGGRSDEFNAFSNVHARFSSLGERMEAAPGILEGLEIPSGLTEMEEELMGILRGLSTFLEKQRSRFPRFFFLSDSDLLQVLSVTIDSVEGLLPHISKLFPGVGTFKFQKHASAVQIDSVFSKEGEVIVFPRPILLTAKEQFSTWLEKIQEALGEYLRNSLRPAIQKYMDFPAQLSLLAIKICFTQKVETCLEEPLDANHTLEKLRDFVKDILDVLCSHDIDIDNAQLHRRKIRAAKDQLIKEFVYQRDLLSSLCAASVKSASSHHWNHELRFYSNTVGETGTAADVLIRCGKGEFRYGWEYLGVGETLVHTPLTSRSYLALSEALRRGLGGSPFGPAGTGKTETVKALGRILGRFVAVFNCDESFDSVSVGRILAGACRVGSWVCFDEFNRLSASILSATSGQLANLQASIRKGERAVKNFYGGELPVSITPGVGVFVTMNPTYSGRRELPANLKSLFRPCSMSKPDSLVITEVLLLSQGFKASGALSRKLVSLFQNLKATLPSRAHYDFGLRSLKSTIMASRSLREGAEQDIIIRALGENLKPKLNGRDVSVYERAISVVFTEATCYIPRLPQEIEDILECVLVENQLLKDCRLVEKIRQLHSLLQHQRGVMLVGPTGSGKSTAWRTLHDAMLRFSHIRSSLTVIDAKLLTSQQLYGGLDRVTREWSDGLFTKTLRSLSEGGPANRCEDSYPLDWIVFDGDVDPDWVENLNSVLDDNRILTLPNGEQVPLPEHARIIFETEHLKHANPSTVSRCGMVCFDESYSVEEKLYTSILSLLHEIEPQYGKLVMQVPLQSMVDSIAVLLRNNLLTMKQQPSQAFLEEEENEKEERNGSGSYFEISPAVFLRTLLVAIGKSLCCGLVRSKQCEVTQMLWDGIDGFEDLESLIQESLNLRNGDWVRPSPIILCGPPGCGKSMLLSASLRETPNVSLATLSFSAETSPAHILAALRSHTSITKRPNGSLVLHPKSTGSRVVLFCDEVNLAKPDCYETQAAICLLKSLSEHMGFWQGSPPTWISIRGVQIVAACNPDEDTGRHQLSSRFLRHCRLVRVEQPHPRDISVIYGAFVRSLLRSLDPRFEEKSSDMTAAMVEFFSLNTEKFCPPQSGPLQPHYIYSPRDLSRWIRGMRQLLPTEIVAAFCYEARRIFCDRLLLKEEQSFADNALREIVKRVLHVSAEPTSVQLYSSWLSNDDESCSERRFRIVSNPGQFRTLIYRKLRVFAEEEGLGVTDDVLTHLTRLDRILNQPLGHAVLMGAPGTGKKTLARFAAWMLSTEVHQVHSHSAYTAADFAGDLRKILRQAGVNSRQIMLIFDESNAMDSAFLEMMNSLLACGEVPGLFSGDERARLLEDLKTSASGTTTGPNTEQSIYAEFVRRVRLNLHIVFTISTGCSGKVLSDKNYQRTVGGNLSQRSPALFNRCMVDWLGDWNPETLEAVAELKIEVSLGHEKDQIIRSAVRIHDIARKFPSFARAQVDVTPRHYLEFIEQLNRLALEKGKAIQGGVDRHTEGLRRLRNAGNAADVLKDDLREKSERLQEKEVNANQTLERMVEEQRMAEKSKVDAEQLAVAAQEASLRVREREDEVSAQLAAVLPKVEAARDAVGSIRREFLEELRAMPHPPAPVRIALEGVLMILDATSMGRGGGANYTWNNIRSRMRGSEFITTVVNFNAESLPRGARGLIEKKIIQNPDFDVNRITYASRAAGPLAEWTISVLDFATVKEDISPMQKEVLVLQEEQEELLGKQEDALEEVAILQQRIQDCRAEYALLVSEAEKVRQEIKESEESLMKSEDMLDSLAQEWDRWVKELNSFNAAAVTVWGNAVYAAAFVAYAGVLDHVSRSQICEQWKEVMNGEGIPFDEKMSLSEFLTSAEERGFWSAQGLPTDCTSLENYAILKRSARFPLVIDPSRNGSILLRKVLGYTSRKKSYMRSLESAMRFGTSIFLEDAEKFDRAVTPLLGQESSYVVRLGDRDVFLSSSFRLYMIGGNIQNIPTAAVTRSNVVSFDLSPAALHASCVSRALRILSPELEEKRKASLAARQAYQRRKHELEESVLSAITDVEDLGTELLGGSLLDSLTRLKQEVELIVIRQEEEAKSFRSISEAESSLDGLGHLAVDLFGVLQSLVHLNPVYQFPISIFLRLFDESLLSNTHRNWTV</sequence>
<dbReference type="GO" id="GO:0030473">
    <property type="term" value="P:nuclear migration along microtubule"/>
    <property type="evidence" value="ECO:0007669"/>
    <property type="project" value="UniProtKB-ARBA"/>
</dbReference>
<dbReference type="InterPro" id="IPR027417">
    <property type="entry name" value="P-loop_NTPase"/>
</dbReference>
<keyword evidence="6" id="KW-0547">Nucleotide-binding</keyword>
<dbReference type="GO" id="GO:0030286">
    <property type="term" value="C:dynein complex"/>
    <property type="evidence" value="ECO:0007669"/>
    <property type="project" value="UniProtKB-KW"/>
</dbReference>
<gene>
    <name evidence="14" type="ORF">CHC_T00010157001</name>
</gene>
<name>R7QHK2_CHOCR</name>
<dbReference type="GO" id="GO:0005938">
    <property type="term" value="C:cell cortex"/>
    <property type="evidence" value="ECO:0007669"/>
    <property type="project" value="UniProtKB-ARBA"/>
</dbReference>
<dbReference type="InterPro" id="IPR042228">
    <property type="entry name" value="Dynein_linker_3"/>
</dbReference>
<dbReference type="Pfam" id="PF12774">
    <property type="entry name" value="AAA_6"/>
    <property type="match status" value="1"/>
</dbReference>
<feature type="coiled-coil region" evidence="12">
    <location>
        <begin position="1555"/>
        <end position="1596"/>
    </location>
</feature>
<dbReference type="Pfam" id="PF12781">
    <property type="entry name" value="AAA_9"/>
    <property type="match status" value="1"/>
</dbReference>
<dbReference type="Gene3D" id="1.10.8.710">
    <property type="match status" value="1"/>
</dbReference>
<dbReference type="Gene3D" id="1.20.58.1120">
    <property type="match status" value="1"/>
</dbReference>
<dbReference type="FunFam" id="3.40.50.300:FF:000996">
    <property type="entry name" value="Cytoplasmic dynein heavy chain"/>
    <property type="match status" value="1"/>
</dbReference>
<dbReference type="Pfam" id="PF12777">
    <property type="entry name" value="MT"/>
    <property type="match status" value="1"/>
</dbReference>
<reference evidence="15" key="1">
    <citation type="journal article" date="2013" name="Proc. Natl. Acad. Sci. U.S.A.">
        <title>Genome structure and metabolic features in the red seaweed Chondrus crispus shed light on evolution of the Archaeplastida.</title>
        <authorList>
            <person name="Collen J."/>
            <person name="Porcel B."/>
            <person name="Carre W."/>
            <person name="Ball S.G."/>
            <person name="Chaparro C."/>
            <person name="Tonon T."/>
            <person name="Barbeyron T."/>
            <person name="Michel G."/>
            <person name="Noel B."/>
            <person name="Valentin K."/>
            <person name="Elias M."/>
            <person name="Artiguenave F."/>
            <person name="Arun A."/>
            <person name="Aury J.M."/>
            <person name="Barbosa-Neto J.F."/>
            <person name="Bothwell J.H."/>
            <person name="Bouget F.Y."/>
            <person name="Brillet L."/>
            <person name="Cabello-Hurtado F."/>
            <person name="Capella-Gutierrez S."/>
            <person name="Charrier B."/>
            <person name="Cladiere L."/>
            <person name="Cock J.M."/>
            <person name="Coelho S.M."/>
            <person name="Colleoni C."/>
            <person name="Czjzek M."/>
            <person name="Da Silva C."/>
            <person name="Delage L."/>
            <person name="Denoeud F."/>
            <person name="Deschamps P."/>
            <person name="Dittami S.M."/>
            <person name="Gabaldon T."/>
            <person name="Gachon C.M."/>
            <person name="Groisillier A."/>
            <person name="Herve C."/>
            <person name="Jabbari K."/>
            <person name="Katinka M."/>
            <person name="Kloareg B."/>
            <person name="Kowalczyk N."/>
            <person name="Labadie K."/>
            <person name="Leblanc C."/>
            <person name="Lopez P.J."/>
            <person name="McLachlan D.H."/>
            <person name="Meslet-Cladiere L."/>
            <person name="Moustafa A."/>
            <person name="Nehr Z."/>
            <person name="Nyvall Collen P."/>
            <person name="Panaud O."/>
            <person name="Partensky F."/>
            <person name="Poulain J."/>
            <person name="Rensing S.A."/>
            <person name="Rousvoal S."/>
            <person name="Samson G."/>
            <person name="Symeonidi A."/>
            <person name="Weissenbach J."/>
            <person name="Zambounis A."/>
            <person name="Wincker P."/>
            <person name="Boyen C."/>
        </authorList>
    </citation>
    <scope>NUCLEOTIDE SEQUENCE [LARGE SCALE GENOMIC DNA]</scope>
    <source>
        <strain evidence="15">cv. Stackhouse</strain>
    </source>
</reference>
<dbReference type="GO" id="GO:0045505">
    <property type="term" value="F:dynein intermediate chain binding"/>
    <property type="evidence" value="ECO:0007669"/>
    <property type="project" value="InterPro"/>
</dbReference>
<feature type="domain" description="AAA+ ATPase" evidence="13">
    <location>
        <begin position="654"/>
        <end position="796"/>
    </location>
</feature>
<dbReference type="Gene3D" id="1.20.920.20">
    <property type="match status" value="1"/>
</dbReference>
<dbReference type="Pfam" id="PF08393">
    <property type="entry name" value="DHC_N2"/>
    <property type="match status" value="1"/>
</dbReference>
<dbReference type="InterPro" id="IPR035706">
    <property type="entry name" value="AAA_9"/>
</dbReference>
<dbReference type="Gene3D" id="1.20.920.30">
    <property type="match status" value="1"/>
</dbReference>
<evidence type="ECO:0000256" key="12">
    <source>
        <dbReference type="SAM" id="Coils"/>
    </source>
</evidence>
<dbReference type="InterPro" id="IPR042222">
    <property type="entry name" value="Dynein_2_N"/>
</dbReference>
<evidence type="ECO:0000256" key="7">
    <source>
        <dbReference type="ARBA" id="ARBA00022840"/>
    </source>
</evidence>
<dbReference type="Proteomes" id="UP000012073">
    <property type="component" value="Unassembled WGS sequence"/>
</dbReference>
<proteinExistence type="predicted"/>
<keyword evidence="9 12" id="KW-0175">Coiled coil</keyword>
<keyword evidence="8" id="KW-0243">Dynein</keyword>